<dbReference type="GeneID" id="24426577"/>
<dbReference type="KEGG" id="bmic:BmR1_04g09775"/>
<dbReference type="InterPro" id="IPR013083">
    <property type="entry name" value="Znf_RING/FYVE/PHD"/>
</dbReference>
<reference evidence="7 8" key="2">
    <citation type="journal article" date="2013" name="PLoS ONE">
        <title>Whole genome mapping and re-organization of the nuclear and mitochondrial genomes of Babesia microti isolates.</title>
        <authorList>
            <person name="Cornillot E."/>
            <person name="Dassouli A."/>
            <person name="Garg A."/>
            <person name="Pachikara N."/>
            <person name="Randazzo S."/>
            <person name="Depoix D."/>
            <person name="Carcy B."/>
            <person name="Delbecq S."/>
            <person name="Frutos R."/>
            <person name="Silva J.C."/>
            <person name="Sutton R."/>
            <person name="Krause P.J."/>
            <person name="Mamoun C.B."/>
        </authorList>
    </citation>
    <scope>NUCLEOTIDE SEQUENCE [LARGE SCALE GENOMIC DNA]</scope>
    <source>
        <strain evidence="7 8">RI</strain>
    </source>
</reference>
<dbReference type="PROSITE" id="PS51044">
    <property type="entry name" value="ZF_SP_RING"/>
    <property type="match status" value="1"/>
</dbReference>
<sequence length="373" mass="42619">MATKNRKLPNDELDDPRHKKNRKVVVEHDFSQCICLETPNHTNTDAIICQICKKYSHVQCISYVEDKNNFICLLCKLKDFDPFNPVEKFLHYSILGDTKAHTIIDAGNIKSMRNSGLEIYLFCIPIKDGPLLHEYPKTLTVTINNTPAHTVQEPTWEHKRRDNPVKITHLLKSGENSIKITSTTYNDTERLFLLTFSLVKPTGISSLMADITSNRTLDIQEATDRVFEMLRKSAADGDDVVCMDTNRKFRLLCPVTLSRIQIPTRGRYCKHLQCFDLQGYLHVTLRTNSFNMRWKCPECTLIVKPANLIIDSYIMQVLCDSPLDATSVEIEKNGEYKFDLLDDGEYNSGDDSMQKGAKKDSPDPDCMLILDSD</sequence>
<organism evidence="7 8">
    <name type="scientific">Babesia microti (strain RI)</name>
    <dbReference type="NCBI Taxonomy" id="1133968"/>
    <lineage>
        <taxon>Eukaryota</taxon>
        <taxon>Sar</taxon>
        <taxon>Alveolata</taxon>
        <taxon>Apicomplexa</taxon>
        <taxon>Aconoidasida</taxon>
        <taxon>Piroplasmida</taxon>
        <taxon>Babesiidae</taxon>
        <taxon>Babesia</taxon>
    </lineage>
</organism>
<dbReference type="Proteomes" id="UP000002899">
    <property type="component" value="Chromosome IV"/>
</dbReference>
<dbReference type="GO" id="GO:0061665">
    <property type="term" value="F:SUMO ligase activity"/>
    <property type="evidence" value="ECO:0007669"/>
    <property type="project" value="TreeGrafter"/>
</dbReference>
<protein>
    <submittedName>
        <fullName evidence="7">E3 SUMO-protein ligase pli1</fullName>
        <ecNumber evidence="7">6.3.2.-</ecNumber>
    </submittedName>
</protein>
<evidence type="ECO:0000256" key="5">
    <source>
        <dbReference type="SAM" id="MobiDB-lite"/>
    </source>
</evidence>
<dbReference type="GO" id="GO:0000785">
    <property type="term" value="C:chromatin"/>
    <property type="evidence" value="ECO:0007669"/>
    <property type="project" value="TreeGrafter"/>
</dbReference>
<dbReference type="InterPro" id="IPR011011">
    <property type="entry name" value="Znf_FYVE_PHD"/>
</dbReference>
<name>I7IHN5_BABMR</name>
<dbReference type="GO" id="GO:0016925">
    <property type="term" value="P:protein sumoylation"/>
    <property type="evidence" value="ECO:0007669"/>
    <property type="project" value="TreeGrafter"/>
</dbReference>
<dbReference type="InterPro" id="IPR004181">
    <property type="entry name" value="Znf_MIZ"/>
</dbReference>
<keyword evidence="8" id="KW-1185">Reference proteome</keyword>
<evidence type="ECO:0000256" key="3">
    <source>
        <dbReference type="ARBA" id="ARBA00022833"/>
    </source>
</evidence>
<dbReference type="CDD" id="cd16650">
    <property type="entry name" value="SP-RING_PIAS-like"/>
    <property type="match status" value="1"/>
</dbReference>
<evidence type="ECO:0000256" key="2">
    <source>
        <dbReference type="ARBA" id="ARBA00022771"/>
    </source>
</evidence>
<evidence type="ECO:0000313" key="7">
    <source>
        <dbReference type="EMBL" id="CCF76122.1"/>
    </source>
</evidence>
<reference evidence="7 8" key="3">
    <citation type="journal article" date="2016" name="Sci. Rep.">
        <title>Genome-wide diversity and gene expression profiling of Babesia microti isolates identify polymorphic genes that mediate host-pathogen interactions.</title>
        <authorList>
            <person name="Silva J.C."/>
            <person name="Cornillot E."/>
            <person name="McCracken C."/>
            <person name="Usmani-Brown S."/>
            <person name="Dwivedi A."/>
            <person name="Ifeonu O.O."/>
            <person name="Crabtree J."/>
            <person name="Gotia H.T."/>
            <person name="Virji A.Z."/>
            <person name="Reynes C."/>
            <person name="Colinge J."/>
            <person name="Kumar V."/>
            <person name="Lawres L."/>
            <person name="Pazzi J.E."/>
            <person name="Pablo J.V."/>
            <person name="Hung C."/>
            <person name="Brancato J."/>
            <person name="Kumari P."/>
            <person name="Orvis J."/>
            <person name="Tretina K."/>
            <person name="Chibucos M."/>
            <person name="Ott S."/>
            <person name="Sadzewicz L."/>
            <person name="Sengamalay N."/>
            <person name="Shetty A.C."/>
            <person name="Su Q."/>
            <person name="Tallon L."/>
            <person name="Fraser C.M."/>
            <person name="Frutos R."/>
            <person name="Molina D.M."/>
            <person name="Krause P.J."/>
            <person name="Ben Mamoun C."/>
        </authorList>
    </citation>
    <scope>NUCLEOTIDE SEQUENCE [LARGE SCALE GENOMIC DNA]</scope>
    <source>
        <strain evidence="7 8">RI</strain>
    </source>
</reference>
<dbReference type="Pfam" id="PF25527">
    <property type="entry name" value="GBD-like_ZMIZ1_ZMIZ2"/>
    <property type="match status" value="1"/>
</dbReference>
<evidence type="ECO:0000256" key="4">
    <source>
        <dbReference type="PROSITE-ProRule" id="PRU00452"/>
    </source>
</evidence>
<dbReference type="Gene3D" id="3.30.40.10">
    <property type="entry name" value="Zinc/RING finger domain, C3HC4 (zinc finger)"/>
    <property type="match status" value="2"/>
</dbReference>
<evidence type="ECO:0000256" key="1">
    <source>
        <dbReference type="ARBA" id="ARBA00022723"/>
    </source>
</evidence>
<dbReference type="PANTHER" id="PTHR10782:SF4">
    <property type="entry name" value="TONALLI, ISOFORM E"/>
    <property type="match status" value="1"/>
</dbReference>
<dbReference type="AlphaFoldDB" id="I7IHN5"/>
<evidence type="ECO:0000259" key="6">
    <source>
        <dbReference type="PROSITE" id="PS51044"/>
    </source>
</evidence>
<keyword evidence="3" id="KW-0862">Zinc</keyword>
<keyword evidence="2 4" id="KW-0863">Zinc-finger</keyword>
<dbReference type="Gene3D" id="2.60.120.780">
    <property type="entry name" value="PINIT domain"/>
    <property type="match status" value="1"/>
</dbReference>
<dbReference type="EMBL" id="LN871599">
    <property type="protein sequence ID" value="CCF76122.1"/>
    <property type="molecule type" value="Genomic_DNA"/>
</dbReference>
<dbReference type="VEuPathDB" id="PiroplasmaDB:BmR1_04g09775"/>
<keyword evidence="7" id="KW-0436">Ligase</keyword>
<proteinExistence type="predicted"/>
<dbReference type="InterPro" id="IPR038654">
    <property type="entry name" value="PINIT_sf"/>
</dbReference>
<reference evidence="7 8" key="1">
    <citation type="journal article" date="2012" name="Nucleic Acids Res.">
        <title>Sequencing of the smallest Apicomplexan genome from the human pathogen Babesia microti.</title>
        <authorList>
            <person name="Cornillot E."/>
            <person name="Hadj-Kaddour K."/>
            <person name="Dassouli A."/>
            <person name="Noel B."/>
            <person name="Ranwez V."/>
            <person name="Vacherie B."/>
            <person name="Augagneur Y."/>
            <person name="Bres V."/>
            <person name="Duclos A."/>
            <person name="Randazzo S."/>
            <person name="Carcy B."/>
            <person name="Debierre-Grockiego F."/>
            <person name="Delbecq S."/>
            <person name="Moubri-Menage K."/>
            <person name="Shams-Eldin H."/>
            <person name="Usmani-Brown S."/>
            <person name="Bringaud F."/>
            <person name="Wincker P."/>
            <person name="Vivares C.P."/>
            <person name="Schwarz R.T."/>
            <person name="Schetters T.P."/>
            <person name="Krause P.J."/>
            <person name="Gorenflot A."/>
            <person name="Berry V."/>
            <person name="Barbe V."/>
            <person name="Ben Mamoun C."/>
        </authorList>
    </citation>
    <scope>NUCLEOTIDE SEQUENCE [LARGE SCALE GENOMIC DNA]</scope>
    <source>
        <strain evidence="7 8">RI</strain>
    </source>
</reference>
<accession>I7IHN5</accession>
<dbReference type="Pfam" id="PF02891">
    <property type="entry name" value="zf-MIZ"/>
    <property type="match status" value="1"/>
</dbReference>
<feature type="region of interest" description="Disordered" evidence="5">
    <location>
        <begin position="343"/>
        <end position="373"/>
    </location>
</feature>
<dbReference type="PANTHER" id="PTHR10782">
    <property type="entry name" value="ZINC FINGER MIZ DOMAIN-CONTAINING PROTEIN"/>
    <property type="match status" value="1"/>
</dbReference>
<dbReference type="RefSeq" id="XP_012650530.1">
    <property type="nucleotide sequence ID" value="XM_012795076.1"/>
</dbReference>
<dbReference type="SUPFAM" id="SSF57903">
    <property type="entry name" value="FYVE/PHD zinc finger"/>
    <property type="match status" value="1"/>
</dbReference>
<feature type="domain" description="SP-RING-type" evidence="6">
    <location>
        <begin position="237"/>
        <end position="327"/>
    </location>
</feature>
<dbReference type="GO" id="GO:0016874">
    <property type="term" value="F:ligase activity"/>
    <property type="evidence" value="ECO:0007669"/>
    <property type="project" value="UniProtKB-KW"/>
</dbReference>
<gene>
    <name evidence="7" type="ORF">BmR1_04g09775</name>
</gene>
<dbReference type="OrthoDB" id="28127at2759"/>
<keyword evidence="1" id="KW-0479">Metal-binding</keyword>
<dbReference type="EC" id="6.3.2.-" evidence="7"/>
<dbReference type="GO" id="GO:0008270">
    <property type="term" value="F:zinc ion binding"/>
    <property type="evidence" value="ECO:0007669"/>
    <property type="project" value="UniProtKB-KW"/>
</dbReference>
<dbReference type="InterPro" id="IPR057847">
    <property type="entry name" value="ZMIZ1/ZMIZ2_GBD-like"/>
</dbReference>
<evidence type="ECO:0000313" key="8">
    <source>
        <dbReference type="Proteomes" id="UP000002899"/>
    </source>
</evidence>